<comment type="caution">
    <text evidence="2">The sequence shown here is derived from an EMBL/GenBank/DDBJ whole genome shotgun (WGS) entry which is preliminary data.</text>
</comment>
<dbReference type="OrthoDB" id="128937at2"/>
<evidence type="ECO:0000313" key="3">
    <source>
        <dbReference type="Proteomes" id="UP000032544"/>
    </source>
</evidence>
<feature type="chain" id="PRO_5002330741" description="Outer membrane lipoprotein-sorting protein" evidence="1">
    <location>
        <begin position="23"/>
        <end position="236"/>
    </location>
</feature>
<dbReference type="RefSeq" id="WP_045025568.1">
    <property type="nucleotide sequence ID" value="NZ_JRHC01000001.1"/>
</dbReference>
<keyword evidence="3" id="KW-1185">Reference proteome</keyword>
<reference evidence="2 3" key="1">
    <citation type="submission" date="2014-09" db="EMBL/GenBank/DDBJ databases">
        <title>Draft Genome Sequence of Draconibacterium sp. JN14CK-3.</title>
        <authorList>
            <person name="Dong C."/>
            <person name="Lai Q."/>
            <person name="Shao Z."/>
        </authorList>
    </citation>
    <scope>NUCLEOTIDE SEQUENCE [LARGE SCALE GENOMIC DNA]</scope>
    <source>
        <strain evidence="2 3">JN14CK-3</strain>
    </source>
</reference>
<dbReference type="AlphaFoldDB" id="A0A0D8JAJ0"/>
<evidence type="ECO:0000256" key="1">
    <source>
        <dbReference type="SAM" id="SignalP"/>
    </source>
</evidence>
<dbReference type="EMBL" id="JRHC01000001">
    <property type="protein sequence ID" value="KJF44020.1"/>
    <property type="molecule type" value="Genomic_DNA"/>
</dbReference>
<dbReference type="STRING" id="1544798.LH29_00275"/>
<keyword evidence="1" id="KW-0732">Signal</keyword>
<organism evidence="2 3">
    <name type="scientific">Draconibacterium sediminis</name>
    <dbReference type="NCBI Taxonomy" id="1544798"/>
    <lineage>
        <taxon>Bacteria</taxon>
        <taxon>Pseudomonadati</taxon>
        <taxon>Bacteroidota</taxon>
        <taxon>Bacteroidia</taxon>
        <taxon>Marinilabiliales</taxon>
        <taxon>Prolixibacteraceae</taxon>
        <taxon>Draconibacterium</taxon>
    </lineage>
</organism>
<proteinExistence type="predicted"/>
<gene>
    <name evidence="2" type="ORF">LH29_00275</name>
</gene>
<dbReference type="Proteomes" id="UP000032544">
    <property type="component" value="Unassembled WGS sequence"/>
</dbReference>
<evidence type="ECO:0008006" key="4">
    <source>
        <dbReference type="Google" id="ProtNLM"/>
    </source>
</evidence>
<name>A0A0D8JAJ0_9BACT</name>
<dbReference type="Gene3D" id="2.50.20.10">
    <property type="entry name" value="Lipoprotein localisation LolA/LolB/LppX"/>
    <property type="match status" value="1"/>
</dbReference>
<accession>A0A0D8JAJ0</accession>
<protein>
    <recommendedName>
        <fullName evidence="4">Outer membrane lipoprotein-sorting protein</fullName>
    </recommendedName>
</protein>
<evidence type="ECO:0000313" key="2">
    <source>
        <dbReference type="EMBL" id="KJF44020.1"/>
    </source>
</evidence>
<sequence>MKRTFLLAALMLFALISTQAQSLDNVLDSYYKANGLDKMADVKTFNVKAKVNVMGMEMPMEIKVKKPNKFRVDMEMMGQKTTSAYDGEHGWMINPMMGAGAQDLEGDQLKQAMSQADMEGALYNYKAKGSSIEMLGKVDVDGAEAYKLKLTDKDGVVQTYYINASDYLVSKVESRAEAMGQTMDIVTRMVEYKDLNGIKMANKIEIEMPMGKQSVVMEEIKLDEPIDDALFEKPAN</sequence>
<feature type="signal peptide" evidence="1">
    <location>
        <begin position="1"/>
        <end position="22"/>
    </location>
</feature>